<accession>L0EV62</accession>
<evidence type="ECO:0000313" key="10">
    <source>
        <dbReference type="EMBL" id="AGA64286.1"/>
    </source>
</evidence>
<dbReference type="HOGENOM" id="CLU_001265_39_0_5"/>
<feature type="transmembrane region" description="Helical" evidence="8">
    <location>
        <begin position="373"/>
        <end position="392"/>
    </location>
</feature>
<feature type="transmembrane region" description="Helical" evidence="8">
    <location>
        <begin position="127"/>
        <end position="149"/>
    </location>
</feature>
<keyword evidence="3" id="KW-1003">Cell membrane</keyword>
<evidence type="ECO:0000256" key="2">
    <source>
        <dbReference type="ARBA" id="ARBA00022448"/>
    </source>
</evidence>
<feature type="transmembrane region" description="Helical" evidence="8">
    <location>
        <begin position="216"/>
        <end position="237"/>
    </location>
</feature>
<dbReference type="AlphaFoldDB" id="L0EV62"/>
<dbReference type="eggNOG" id="COG0477">
    <property type="taxonomic scope" value="Bacteria"/>
</dbReference>
<dbReference type="InterPro" id="IPR036259">
    <property type="entry name" value="MFS_trans_sf"/>
</dbReference>
<dbReference type="InterPro" id="IPR011701">
    <property type="entry name" value="MFS"/>
</dbReference>
<evidence type="ECO:0000256" key="4">
    <source>
        <dbReference type="ARBA" id="ARBA00022692"/>
    </source>
</evidence>
<comment type="subcellular location">
    <subcellularLocation>
        <location evidence="1">Cell membrane</location>
        <topology evidence="1">Multi-pass membrane protein</topology>
    </subcellularLocation>
</comment>
<feature type="transmembrane region" description="Helical" evidence="8">
    <location>
        <begin position="161"/>
        <end position="180"/>
    </location>
</feature>
<name>L0EV62_LIBCB</name>
<dbReference type="STRING" id="1215343.B488_02930"/>
<keyword evidence="2" id="KW-0813">Transport</keyword>
<organism evidence="10 11">
    <name type="scientific">Liberibacter crescens (strain BT-1)</name>
    <dbReference type="NCBI Taxonomy" id="1215343"/>
    <lineage>
        <taxon>Bacteria</taxon>
        <taxon>Pseudomonadati</taxon>
        <taxon>Pseudomonadota</taxon>
        <taxon>Alphaproteobacteria</taxon>
        <taxon>Hyphomicrobiales</taxon>
        <taxon>Rhizobiaceae</taxon>
        <taxon>Liberibacter</taxon>
    </lineage>
</organism>
<dbReference type="Pfam" id="PF07690">
    <property type="entry name" value="MFS_1"/>
    <property type="match status" value="1"/>
</dbReference>
<dbReference type="KEGG" id="lcc:B488_02930"/>
<reference evidence="10 11" key="1">
    <citation type="journal article" date="2012" name="Stand. Genomic Sci.">
        <title>Complete genome sequence of Liberibacter crescens BT-1.</title>
        <authorList>
            <person name="Leonard M.T."/>
            <person name="Fagen J.R."/>
            <person name="Davis-Richardson A.G."/>
            <person name="Davis M.J."/>
            <person name="Triplett E.W."/>
        </authorList>
    </citation>
    <scope>NUCLEOTIDE SEQUENCE [LARGE SCALE GENOMIC DNA]</scope>
    <source>
        <strain evidence="10 11">BT-1</strain>
    </source>
</reference>
<keyword evidence="11" id="KW-1185">Reference proteome</keyword>
<feature type="transmembrane region" description="Helical" evidence="8">
    <location>
        <begin position="281"/>
        <end position="301"/>
    </location>
</feature>
<keyword evidence="5" id="KW-0769">Symport</keyword>
<proteinExistence type="predicted"/>
<dbReference type="EMBL" id="CP003789">
    <property type="protein sequence ID" value="AGA64286.1"/>
    <property type="molecule type" value="Genomic_DNA"/>
</dbReference>
<dbReference type="Proteomes" id="UP000010799">
    <property type="component" value="Chromosome"/>
</dbReference>
<dbReference type="InterPro" id="IPR020846">
    <property type="entry name" value="MFS_dom"/>
</dbReference>
<dbReference type="PANTHER" id="PTHR43528">
    <property type="entry name" value="ALPHA-KETOGLUTARATE PERMEASE"/>
    <property type="match status" value="1"/>
</dbReference>
<protein>
    <submittedName>
        <fullName evidence="10">L-Proline / Glycine betaine transporter ProP</fullName>
    </submittedName>
</protein>
<dbReference type="GO" id="GO:0015293">
    <property type="term" value="F:symporter activity"/>
    <property type="evidence" value="ECO:0007669"/>
    <property type="project" value="UniProtKB-KW"/>
</dbReference>
<feature type="transmembrane region" description="Helical" evidence="8">
    <location>
        <begin position="342"/>
        <end position="361"/>
    </location>
</feature>
<keyword evidence="6 8" id="KW-1133">Transmembrane helix</keyword>
<feature type="transmembrane region" description="Helical" evidence="8">
    <location>
        <begin position="61"/>
        <end position="79"/>
    </location>
</feature>
<evidence type="ECO:0000256" key="1">
    <source>
        <dbReference type="ARBA" id="ARBA00004651"/>
    </source>
</evidence>
<evidence type="ECO:0000259" key="9">
    <source>
        <dbReference type="PROSITE" id="PS50850"/>
    </source>
</evidence>
<evidence type="ECO:0000313" key="11">
    <source>
        <dbReference type="Proteomes" id="UP000010799"/>
    </source>
</evidence>
<feature type="transmembrane region" description="Helical" evidence="8">
    <location>
        <begin position="30"/>
        <end position="49"/>
    </location>
</feature>
<feature type="transmembrane region" description="Helical" evidence="8">
    <location>
        <begin position="91"/>
        <end position="115"/>
    </location>
</feature>
<dbReference type="PROSITE" id="PS50850">
    <property type="entry name" value="MFS"/>
    <property type="match status" value="1"/>
</dbReference>
<dbReference type="GO" id="GO:0005886">
    <property type="term" value="C:plasma membrane"/>
    <property type="evidence" value="ECO:0007669"/>
    <property type="project" value="UniProtKB-SubCell"/>
</dbReference>
<gene>
    <name evidence="10" type="ordered locus">B488_02930</name>
</gene>
<feature type="domain" description="Major facilitator superfamily (MFS) profile" evidence="9">
    <location>
        <begin position="1"/>
        <end position="395"/>
    </location>
</feature>
<keyword evidence="7 8" id="KW-0472">Membrane</keyword>
<dbReference type="SUPFAM" id="SSF103473">
    <property type="entry name" value="MFS general substrate transporter"/>
    <property type="match status" value="1"/>
</dbReference>
<feature type="transmembrane region" description="Helical" evidence="8">
    <location>
        <begin position="257"/>
        <end position="274"/>
    </location>
</feature>
<evidence type="ECO:0000256" key="6">
    <source>
        <dbReference type="ARBA" id="ARBA00022989"/>
    </source>
</evidence>
<sequence>MILSSLCSLRLLSARFFFPPDIPEWLRLTQTFAIFATGYLARPFGGILLAHFGDLIGRKRVFFFSIFLMAITTLGISLIPTYTSIGVTAPILLLLFRVAQGIAIGGEIPGAWTYISEHTSSRYVGRSCGFVLAGLLSGIVLGSLITTMIEYFISNEHILGFAWRIPFIIGGMFGFFTVWLRRWLQETPVFLEMKKIGALNHKLPLKKVLRDHRESVVIAIILSWVLSAGIIVLSLMAPTLLQTIYHYDRLTALSSNLLATTFLVIGVCCSGFLIDRVNSGIFLLLAGIVFAITSFTFYSWIGVSKTFLYSFYTITQFSFGMIGAIPYVMVRLFPSVIRFSGISFSYNIAYAISGSITPIAVSTLAKFVPMAPAYYMLFIAVVTIIVGTYLKFKTTLLRKKFRLEELLIQD</sequence>
<dbReference type="Gene3D" id="1.20.1250.20">
    <property type="entry name" value="MFS general substrate transporter like domains"/>
    <property type="match status" value="1"/>
</dbReference>
<dbReference type="InterPro" id="IPR051084">
    <property type="entry name" value="H+-coupled_symporters"/>
</dbReference>
<dbReference type="PATRIC" id="fig|1215343.11.peg.303"/>
<dbReference type="PANTHER" id="PTHR43528:SF7">
    <property type="entry name" value="MFS TRANSPORTER"/>
    <property type="match status" value="1"/>
</dbReference>
<evidence type="ECO:0000256" key="8">
    <source>
        <dbReference type="SAM" id="Phobius"/>
    </source>
</evidence>
<evidence type="ECO:0000256" key="7">
    <source>
        <dbReference type="ARBA" id="ARBA00023136"/>
    </source>
</evidence>
<evidence type="ECO:0000256" key="5">
    <source>
        <dbReference type="ARBA" id="ARBA00022847"/>
    </source>
</evidence>
<feature type="transmembrane region" description="Helical" evidence="8">
    <location>
        <begin position="307"/>
        <end position="330"/>
    </location>
</feature>
<evidence type="ECO:0000256" key="3">
    <source>
        <dbReference type="ARBA" id="ARBA00022475"/>
    </source>
</evidence>
<keyword evidence="4 8" id="KW-0812">Transmembrane</keyword>